<protein>
    <recommendedName>
        <fullName evidence="9">DNA 3'-5' helicase</fullName>
        <ecNumber evidence="9">5.6.2.4</ecNumber>
    </recommendedName>
</protein>
<evidence type="ECO:0000256" key="3">
    <source>
        <dbReference type="ARBA" id="ARBA00022801"/>
    </source>
</evidence>
<dbReference type="Pfam" id="PF00271">
    <property type="entry name" value="Helicase_C"/>
    <property type="match status" value="1"/>
</dbReference>
<dbReference type="CDD" id="cd18795">
    <property type="entry name" value="SF2_C_Ski2"/>
    <property type="match status" value="1"/>
</dbReference>
<dbReference type="PROSITE" id="PS51194">
    <property type="entry name" value="HELICASE_CTER"/>
    <property type="match status" value="1"/>
</dbReference>
<dbReference type="Gene3D" id="1.10.10.10">
    <property type="entry name" value="Winged helix-like DNA-binding domain superfamily/Winged helix DNA-binding domain"/>
    <property type="match status" value="1"/>
</dbReference>
<evidence type="ECO:0000256" key="6">
    <source>
        <dbReference type="ARBA" id="ARBA00023235"/>
    </source>
</evidence>
<evidence type="ECO:0000256" key="1">
    <source>
        <dbReference type="ARBA" id="ARBA00010140"/>
    </source>
</evidence>
<dbReference type="InterPro" id="IPR004179">
    <property type="entry name" value="Sec63-dom"/>
</dbReference>
<dbReference type="InterPro" id="IPR011545">
    <property type="entry name" value="DEAD/DEAH_box_helicase_dom"/>
</dbReference>
<evidence type="ECO:0000256" key="7">
    <source>
        <dbReference type="ARBA" id="ARBA00023254"/>
    </source>
</evidence>
<feature type="region of interest" description="Disordered" evidence="11">
    <location>
        <begin position="1050"/>
        <end position="1077"/>
    </location>
</feature>
<name>A0A5E4MJ66_9HEMI</name>
<dbReference type="Pfam" id="PF00270">
    <property type="entry name" value="DEAD"/>
    <property type="match status" value="1"/>
</dbReference>
<keyword evidence="7" id="KW-0469">Meiosis</keyword>
<comment type="catalytic activity">
    <reaction evidence="8">
        <text>Couples ATP hydrolysis with the unwinding of duplex DNA by translocating in the 3'-5' direction.</text>
        <dbReference type="EC" id="5.6.2.4"/>
    </reaction>
</comment>
<dbReference type="FunFam" id="1.10.10.10:FF:000012">
    <property type="entry name" value="U5 small nuclear ribonucleoprotein helicase"/>
    <property type="match status" value="1"/>
</dbReference>
<evidence type="ECO:0000256" key="4">
    <source>
        <dbReference type="ARBA" id="ARBA00022806"/>
    </source>
</evidence>
<dbReference type="GO" id="GO:0005524">
    <property type="term" value="F:ATP binding"/>
    <property type="evidence" value="ECO:0007669"/>
    <property type="project" value="UniProtKB-KW"/>
</dbReference>
<keyword evidence="4 14" id="KW-0347">Helicase</keyword>
<keyword evidence="15" id="KW-1185">Reference proteome</keyword>
<dbReference type="InterPro" id="IPR052247">
    <property type="entry name" value="Meiotic_Crossover_Helicase"/>
</dbReference>
<reference evidence="14 15" key="1">
    <citation type="submission" date="2019-08" db="EMBL/GenBank/DDBJ databases">
        <authorList>
            <person name="Alioto T."/>
            <person name="Alioto T."/>
            <person name="Gomez Garrido J."/>
        </authorList>
    </citation>
    <scope>NUCLEOTIDE SEQUENCE [LARGE SCALE GENOMIC DNA]</scope>
</reference>
<comment type="catalytic activity">
    <reaction evidence="10">
        <text>ATP + H2O = ADP + phosphate + H(+)</text>
        <dbReference type="Rhea" id="RHEA:13065"/>
        <dbReference type="ChEBI" id="CHEBI:15377"/>
        <dbReference type="ChEBI" id="CHEBI:15378"/>
        <dbReference type="ChEBI" id="CHEBI:30616"/>
        <dbReference type="ChEBI" id="CHEBI:43474"/>
        <dbReference type="ChEBI" id="CHEBI:456216"/>
        <dbReference type="EC" id="5.6.2.4"/>
    </reaction>
</comment>
<dbReference type="GO" id="GO:0003676">
    <property type="term" value="F:nucleic acid binding"/>
    <property type="evidence" value="ECO:0007669"/>
    <property type="project" value="InterPro"/>
</dbReference>
<organism evidence="14 15">
    <name type="scientific">Cinara cedri</name>
    <dbReference type="NCBI Taxonomy" id="506608"/>
    <lineage>
        <taxon>Eukaryota</taxon>
        <taxon>Metazoa</taxon>
        <taxon>Ecdysozoa</taxon>
        <taxon>Arthropoda</taxon>
        <taxon>Hexapoda</taxon>
        <taxon>Insecta</taxon>
        <taxon>Pterygota</taxon>
        <taxon>Neoptera</taxon>
        <taxon>Paraneoptera</taxon>
        <taxon>Hemiptera</taxon>
        <taxon>Sternorrhyncha</taxon>
        <taxon>Aphidomorpha</taxon>
        <taxon>Aphidoidea</taxon>
        <taxon>Aphididae</taxon>
        <taxon>Lachninae</taxon>
        <taxon>Cinara</taxon>
    </lineage>
</organism>
<dbReference type="Gene3D" id="1.10.3380.10">
    <property type="entry name" value="Sec63 N-terminal domain-like domain"/>
    <property type="match status" value="1"/>
</dbReference>
<proteinExistence type="inferred from homology"/>
<evidence type="ECO:0000256" key="11">
    <source>
        <dbReference type="SAM" id="MobiDB-lite"/>
    </source>
</evidence>
<evidence type="ECO:0000259" key="13">
    <source>
        <dbReference type="PROSITE" id="PS51194"/>
    </source>
</evidence>
<evidence type="ECO:0000256" key="10">
    <source>
        <dbReference type="ARBA" id="ARBA00048988"/>
    </source>
</evidence>
<evidence type="ECO:0000256" key="5">
    <source>
        <dbReference type="ARBA" id="ARBA00022840"/>
    </source>
</evidence>
<keyword evidence="3" id="KW-0378">Hydrolase</keyword>
<dbReference type="GO" id="GO:0051321">
    <property type="term" value="P:meiotic cell cycle"/>
    <property type="evidence" value="ECO:0007669"/>
    <property type="project" value="UniProtKB-KW"/>
</dbReference>
<dbReference type="EMBL" id="CABPRJ010000492">
    <property type="protein sequence ID" value="VVC29407.1"/>
    <property type="molecule type" value="Genomic_DNA"/>
</dbReference>
<accession>A0A5E4MJ66</accession>
<dbReference type="SMART" id="SM00490">
    <property type="entry name" value="HELICc"/>
    <property type="match status" value="1"/>
</dbReference>
<dbReference type="Proteomes" id="UP000325440">
    <property type="component" value="Unassembled WGS sequence"/>
</dbReference>
<evidence type="ECO:0000313" key="14">
    <source>
        <dbReference type="EMBL" id="VVC29407.1"/>
    </source>
</evidence>
<keyword evidence="5 14" id="KW-0067">ATP-binding</keyword>
<dbReference type="Gene3D" id="3.40.50.300">
    <property type="entry name" value="P-loop containing nucleotide triphosphate hydrolases"/>
    <property type="match status" value="2"/>
</dbReference>
<dbReference type="EC" id="5.6.2.4" evidence="9"/>
<keyword evidence="6" id="KW-0413">Isomerase</keyword>
<feature type="compositionally biased region" description="Polar residues" evidence="11">
    <location>
        <begin position="1060"/>
        <end position="1077"/>
    </location>
</feature>
<dbReference type="InterPro" id="IPR027417">
    <property type="entry name" value="P-loop_NTPase"/>
</dbReference>
<gene>
    <name evidence="14" type="ORF">CINCED_3A012551</name>
</gene>
<dbReference type="InterPro" id="IPR001650">
    <property type="entry name" value="Helicase_C-like"/>
</dbReference>
<evidence type="ECO:0000259" key="12">
    <source>
        <dbReference type="PROSITE" id="PS51192"/>
    </source>
</evidence>
<dbReference type="Pfam" id="PF02889">
    <property type="entry name" value="Sec63"/>
    <property type="match status" value="1"/>
</dbReference>
<dbReference type="GO" id="GO:0016787">
    <property type="term" value="F:hydrolase activity"/>
    <property type="evidence" value="ECO:0007669"/>
    <property type="project" value="UniProtKB-KW"/>
</dbReference>
<dbReference type="SUPFAM" id="SSF52540">
    <property type="entry name" value="P-loop containing nucleoside triphosphate hydrolases"/>
    <property type="match status" value="2"/>
</dbReference>
<dbReference type="PANTHER" id="PTHR47835">
    <property type="entry name" value="HFM1, ATP DEPENDENT DNA HELICASE HOMOLOG"/>
    <property type="match status" value="1"/>
</dbReference>
<evidence type="ECO:0000313" key="15">
    <source>
        <dbReference type="Proteomes" id="UP000325440"/>
    </source>
</evidence>
<dbReference type="InterPro" id="IPR057842">
    <property type="entry name" value="WH_MER3"/>
</dbReference>
<dbReference type="OrthoDB" id="5575at2759"/>
<evidence type="ECO:0000256" key="9">
    <source>
        <dbReference type="ARBA" id="ARBA00034808"/>
    </source>
</evidence>
<dbReference type="InterPro" id="IPR014001">
    <property type="entry name" value="Helicase_ATP-bd"/>
</dbReference>
<dbReference type="Pfam" id="PF23445">
    <property type="entry name" value="WHD_SNRNP200"/>
    <property type="match status" value="1"/>
</dbReference>
<sequence>MAYKSLVVSLPTGSEKKVIFEFSIVCFLEKFPNCVENSKIIYVSSIKATCSEHYKDWKNKFSNHGLKCTEVTGDTDFSKDMHLINNNQLIITTLEKWDSLMRKCKDIKYTLGTVKLFLIDEVHLINEVDQGATLETIVSRMKIIPKHTNMNDFTLRFVAVSTTVSNIEDLAEWLCIDQNNPACYLKSNEDERPVKLKKIVLDYKCITSSFKFDLDLTHKLKSLIRQYSNGQSTLIFCGTQKSVEYTCSILVKDTKIIELCEDKQRHINEISKEIYNKTIKDLLQHGIGCLYAGMTIQERICIENLFQVGCLNILVATSTLAMKVNILAQLIIIKSTEYYTFNCYKEYNECQVLQMIGRAGRPQVDTSATAIIMTKQSTKDQYKQILTGNRFLESHLHKNLIEHLNTEIFMGTINNVTVAMDWMQSTFLYIRACKSPQNYGMIKTLNVNEVEHKLQNLCLTSIKSLACTGLINCFDGNNKIISKPEGEIMNKYSISFATMNLYMQLKGTESLRDMLRILTCSKEFEHIKFRRTDKENLNSLNKNQQSRSNIIRFPIDEGINTRETKINCLLQAILGSLKISNGLLAQDAHTIILISIRLTKALKEIAFRGTMFESARSACILAKCIITKLWEQSEYVSKLIPRVGLVLSGLLVSNGKTTLESISDTDPRELERILKRNAPFGNHILDFITQIPKYKVRVSFDKYIKLLILKISLMDYSNISKTIRSHTISILVGDSENCLLKAHQICNEDFLKQEGVIDMTVLLKNECFFHIPDYTVTVCLISDQWIGIDIEIKLNLDNSKEYIKESTNAEHKKSTEHYKKMEQISINENEKKKCTTQMNIKKYVCNVFSKDQDQDLKVINKLHMEENNKKKNHANKSRDATHNVTGKMKIGMKTKNNNNGKINYCFKSNKDNLNKYFSYNELMNDNIFCDLFLPDDNSCIISETFDLAEKCCFRENAMQTEYWTNNTQIKVVDPIQLQCSRNALPNEKLENNKFINLDKYNKIAHKKNSLCFNDLLLENKENVNPNKLERLKKRSLRILSSKLFGKPSTQTIHKSEVKSNHSINDSKMSNHNVSSKSVLPKEKLSVNAVIDGKSSKTATQFEASRDFLVTKFESSTLNIIAPTSGSTSNLTSGHLTRQIEANLKVTSDFYASHKQFSEFANDSGSSSCGENVLKFVCDYSYEQTKPDAVGPFTEASGLIAYHHCPSDKVTLDKFFRASKYLRRFKAPNTDKLDSTYDSMKSWMCGDGEKRSSNAVKRIKFMHEPLETSFEDVHKLFAHRFTNRNEYNKDDSEVSSVATITARQYLRYDLPTSTS</sequence>
<evidence type="ECO:0000256" key="8">
    <source>
        <dbReference type="ARBA" id="ARBA00034617"/>
    </source>
</evidence>
<dbReference type="PANTHER" id="PTHR47835:SF3">
    <property type="entry name" value="HELICASE FOR MEIOSIS 1"/>
    <property type="match status" value="1"/>
</dbReference>
<evidence type="ECO:0000256" key="2">
    <source>
        <dbReference type="ARBA" id="ARBA00022741"/>
    </source>
</evidence>
<dbReference type="InterPro" id="IPR036388">
    <property type="entry name" value="WH-like_DNA-bd_sf"/>
</dbReference>
<comment type="similarity">
    <text evidence="1">Belongs to the helicase family. SKI2 subfamily.</text>
</comment>
<feature type="domain" description="Helicase ATP-binding" evidence="12">
    <location>
        <begin position="1"/>
        <end position="182"/>
    </location>
</feature>
<dbReference type="SMART" id="SM00973">
    <property type="entry name" value="Sec63"/>
    <property type="match status" value="1"/>
</dbReference>
<dbReference type="GO" id="GO:0043138">
    <property type="term" value="F:3'-5' DNA helicase activity"/>
    <property type="evidence" value="ECO:0007669"/>
    <property type="project" value="UniProtKB-EC"/>
</dbReference>
<dbReference type="PROSITE" id="PS51192">
    <property type="entry name" value="HELICASE_ATP_BIND_1"/>
    <property type="match status" value="1"/>
</dbReference>
<feature type="domain" description="Helicase C-terminal" evidence="13">
    <location>
        <begin position="219"/>
        <end position="424"/>
    </location>
</feature>
<keyword evidence="2" id="KW-0547">Nucleotide-binding</keyword>
<dbReference type="SUPFAM" id="SSF158702">
    <property type="entry name" value="Sec63 N-terminal domain-like"/>
    <property type="match status" value="1"/>
</dbReference>